<gene>
    <name evidence="1" type="ordered locus">SL003B_1139</name>
</gene>
<organism evidence="1 2">
    <name type="scientific">Polymorphum gilvum (strain LMG 25793 / CGMCC 1.9160 / SL003B-26A1)</name>
    <dbReference type="NCBI Taxonomy" id="991905"/>
    <lineage>
        <taxon>Bacteria</taxon>
        <taxon>Pseudomonadati</taxon>
        <taxon>Pseudomonadota</taxon>
        <taxon>Alphaproteobacteria</taxon>
        <taxon>Rhodobacterales</taxon>
        <taxon>Paracoccaceae</taxon>
        <taxon>Polymorphum</taxon>
    </lineage>
</organism>
<dbReference type="Proteomes" id="UP000008130">
    <property type="component" value="Chromosome"/>
</dbReference>
<keyword evidence="2" id="KW-1185">Reference proteome</keyword>
<reference evidence="1 2" key="1">
    <citation type="journal article" date="2011" name="J. Bacteriol.">
        <title>Complete genome sequence of Polymorphum gilvum SL003B-26A1T, a crude oil-degrading bacterium from oil-polluted saline soil.</title>
        <authorList>
            <person name="Li S.G."/>
            <person name="Tang Y.Q."/>
            <person name="Nie Y."/>
            <person name="Cai M."/>
            <person name="Wu X.L."/>
        </authorList>
    </citation>
    <scope>NUCLEOTIDE SEQUENCE [LARGE SCALE GENOMIC DNA]</scope>
    <source>
        <strain evidence="2">LMG 25793 / CGMCC 1.9160 / SL003B-26A1</strain>
    </source>
</reference>
<evidence type="ECO:0000313" key="2">
    <source>
        <dbReference type="Proteomes" id="UP000008130"/>
    </source>
</evidence>
<accession>F2IZL1</accession>
<sequence>MHLDPAEFRRIEPHLEPALAVAQMMNDLTGDLRRGSLGLGRRPLRAGATEAHGIGARGTARIQGKRLQFGAIAAVLGSIRGDGGQFRSRKGARRGRRSRAVFAALRPDACLARPVGADIAAGRGAIAAALADPPVRNDGTVKPSDLPPACSRKCAGLLPESC</sequence>
<name>F2IZL1_POLGS</name>
<dbReference type="KEGG" id="pgv:SL003B_1139"/>
<dbReference type="HOGENOM" id="CLU_1633863_0_0_5"/>
<evidence type="ECO:0000313" key="1">
    <source>
        <dbReference type="EMBL" id="ADZ69569.1"/>
    </source>
</evidence>
<proteinExistence type="predicted"/>
<protein>
    <submittedName>
        <fullName evidence="1">Uncharacterized protein</fullName>
    </submittedName>
</protein>
<dbReference type="EMBL" id="CP002568">
    <property type="protein sequence ID" value="ADZ69569.1"/>
    <property type="molecule type" value="Genomic_DNA"/>
</dbReference>
<dbReference type="AlphaFoldDB" id="F2IZL1"/>
<dbReference type="PATRIC" id="fig|991905.3.peg.1161"/>
<dbReference type="STRING" id="991905.SL003B_1139"/>